<dbReference type="PIRSF" id="PIRSF015626">
    <property type="entry name" value="FdhD"/>
    <property type="match status" value="1"/>
</dbReference>
<comment type="subcellular location">
    <subcellularLocation>
        <location evidence="3">Cytoplasm</location>
    </subcellularLocation>
</comment>
<organism evidence="4 5">
    <name type="scientific">Photobacterium angustum</name>
    <dbReference type="NCBI Taxonomy" id="661"/>
    <lineage>
        <taxon>Bacteria</taxon>
        <taxon>Pseudomonadati</taxon>
        <taxon>Pseudomonadota</taxon>
        <taxon>Gammaproteobacteria</taxon>
        <taxon>Vibrionales</taxon>
        <taxon>Vibrionaceae</taxon>
        <taxon>Photobacterium</taxon>
    </lineage>
</organism>
<evidence type="ECO:0000256" key="3">
    <source>
        <dbReference type="HAMAP-Rule" id="MF_00187"/>
    </source>
</evidence>
<dbReference type="EMBL" id="MSCJ01000001">
    <property type="protein sequence ID" value="PQJ66161.1"/>
    <property type="molecule type" value="Genomic_DNA"/>
</dbReference>
<feature type="binding site" evidence="3">
    <location>
        <begin position="258"/>
        <end position="263"/>
    </location>
    <ligand>
        <name>Mo-bis(molybdopterin guanine dinucleotide)</name>
        <dbReference type="ChEBI" id="CHEBI:60539"/>
    </ligand>
</feature>
<dbReference type="Gene3D" id="3.10.20.10">
    <property type="match status" value="1"/>
</dbReference>
<dbReference type="OrthoDB" id="3197277at2"/>
<dbReference type="Proteomes" id="UP000238730">
    <property type="component" value="Unassembled WGS sequence"/>
</dbReference>
<proteinExistence type="inferred from homology"/>
<keyword evidence="1 3" id="KW-0963">Cytoplasm</keyword>
<evidence type="ECO:0000256" key="1">
    <source>
        <dbReference type="ARBA" id="ARBA00022490"/>
    </source>
</evidence>
<dbReference type="InterPro" id="IPR016193">
    <property type="entry name" value="Cytidine_deaminase-like"/>
</dbReference>
<keyword evidence="4" id="KW-0808">Transferase</keyword>
<reference evidence="4 5" key="1">
    <citation type="submission" date="2016-12" db="EMBL/GenBank/DDBJ databases">
        <title>Diversity of luminous bacteria.</title>
        <authorList>
            <person name="Yoshizawa S."/>
            <person name="Kogure K."/>
        </authorList>
    </citation>
    <scope>NUCLEOTIDE SEQUENCE [LARGE SCALE GENOMIC DNA]</scope>
    <source>
        <strain evidence="4 5">LC1-200</strain>
    </source>
</reference>
<sequence length="275" mass="30700">MSSCLITDEYIEHQEYSVHEIIKYKNGIKIECEDFIAEEVPIALIYNGISHAVMMATPSNLENFAIGFSLSERIINNIKEIKNIDIKSSKEGIEVYIELQNRAFMMLKDQRRQLVGRTGCGLCGIEHLKQAMKPVNTVPDTQRMPISVINQSLKFLYENQELANRTGCTHAAVWLNEHGELAAIYEDVGRHVALDKLIGARAKYSQLTKGAILITSRASYEIVQKATSVGVEILFAVSAPTALAINLAEESGLTLIGFCREGRATIYTNKHRIIN</sequence>
<dbReference type="SUPFAM" id="SSF53927">
    <property type="entry name" value="Cytidine deaminase-like"/>
    <property type="match status" value="1"/>
</dbReference>
<dbReference type="GO" id="GO:0005737">
    <property type="term" value="C:cytoplasm"/>
    <property type="evidence" value="ECO:0007669"/>
    <property type="project" value="UniProtKB-SubCell"/>
</dbReference>
<feature type="active site" description="Cysteine persulfide intermediate" evidence="3">
    <location>
        <position position="120"/>
    </location>
</feature>
<dbReference type="GO" id="GO:0006777">
    <property type="term" value="P:Mo-molybdopterin cofactor biosynthetic process"/>
    <property type="evidence" value="ECO:0007669"/>
    <property type="project" value="UniProtKB-UniRule"/>
</dbReference>
<keyword evidence="2 3" id="KW-0501">Molybdenum cofactor biosynthesis</keyword>
<gene>
    <name evidence="3" type="primary">fdhD</name>
    <name evidence="4" type="ORF">BTO08_01365</name>
</gene>
<protein>
    <recommendedName>
        <fullName evidence="3">Sulfur carrier protein FdhD</fullName>
    </recommendedName>
</protein>
<dbReference type="AlphaFoldDB" id="A0A2S7VVQ2"/>
<comment type="similarity">
    <text evidence="3">Belongs to the FdhD family.</text>
</comment>
<comment type="caution">
    <text evidence="4">The sequence shown here is derived from an EMBL/GenBank/DDBJ whole genome shotgun (WGS) entry which is preliminary data.</text>
</comment>
<comment type="function">
    <text evidence="3">Required for formate dehydrogenase (FDH) activity. Acts as a sulfur carrier protein that transfers sulfur from IscS to the molybdenum cofactor prior to its insertion into FDH.</text>
</comment>
<evidence type="ECO:0000313" key="5">
    <source>
        <dbReference type="Proteomes" id="UP000238730"/>
    </source>
</evidence>
<dbReference type="InterPro" id="IPR003786">
    <property type="entry name" value="FdhD"/>
</dbReference>
<dbReference type="PANTHER" id="PTHR30592:SF1">
    <property type="entry name" value="SULFUR CARRIER PROTEIN FDHD"/>
    <property type="match status" value="1"/>
</dbReference>
<dbReference type="GO" id="GO:0016783">
    <property type="term" value="F:sulfurtransferase activity"/>
    <property type="evidence" value="ECO:0007669"/>
    <property type="project" value="InterPro"/>
</dbReference>
<dbReference type="GO" id="GO:0097163">
    <property type="term" value="F:sulfur carrier activity"/>
    <property type="evidence" value="ECO:0007669"/>
    <property type="project" value="UniProtKB-UniRule"/>
</dbReference>
<accession>A0A2S7VVQ2</accession>
<evidence type="ECO:0000313" key="4">
    <source>
        <dbReference type="EMBL" id="PQJ66161.1"/>
    </source>
</evidence>
<name>A0A2S7VVQ2_PHOAN</name>
<dbReference type="Pfam" id="PF02634">
    <property type="entry name" value="FdhD-NarQ"/>
    <property type="match status" value="1"/>
</dbReference>
<dbReference type="NCBIfam" id="TIGR00129">
    <property type="entry name" value="fdhD_narQ"/>
    <property type="match status" value="1"/>
</dbReference>
<evidence type="ECO:0000256" key="2">
    <source>
        <dbReference type="ARBA" id="ARBA00023150"/>
    </source>
</evidence>
<dbReference type="RefSeq" id="WP_105059586.1">
    <property type="nucleotide sequence ID" value="NZ_MSCJ01000001.1"/>
</dbReference>
<dbReference type="Gene3D" id="3.40.140.10">
    <property type="entry name" value="Cytidine Deaminase, domain 2"/>
    <property type="match status" value="1"/>
</dbReference>
<dbReference type="HAMAP" id="MF_00187">
    <property type="entry name" value="FdhD"/>
    <property type="match status" value="1"/>
</dbReference>
<dbReference type="PANTHER" id="PTHR30592">
    <property type="entry name" value="FORMATE DEHYDROGENASE"/>
    <property type="match status" value="1"/>
</dbReference>